<evidence type="ECO:0000313" key="4">
    <source>
        <dbReference type="Proteomes" id="UP000684084"/>
    </source>
</evidence>
<dbReference type="OrthoDB" id="2395205at2759"/>
<dbReference type="PROSITE" id="PS00028">
    <property type="entry name" value="ZINC_FINGER_C2H2_1"/>
    <property type="match status" value="1"/>
</dbReference>
<keyword evidence="1" id="KW-0863">Zinc-finger</keyword>
<dbReference type="Proteomes" id="UP000684084">
    <property type="component" value="Unassembled WGS sequence"/>
</dbReference>
<dbReference type="SMART" id="SM00355">
    <property type="entry name" value="ZnF_C2H2"/>
    <property type="match status" value="1"/>
</dbReference>
<dbReference type="AlphaFoldDB" id="A0A915YP17"/>
<name>A0A915YP17_9GLOM</name>
<keyword evidence="1" id="KW-0479">Metal-binding</keyword>
<dbReference type="VEuPathDB" id="FungiDB:RhiirFUN_019158"/>
<reference evidence="3" key="1">
    <citation type="submission" date="2020-05" db="EMBL/GenBank/DDBJ databases">
        <authorList>
            <person name="Rincon C."/>
            <person name="Sanders R I."/>
            <person name="Robbins C."/>
            <person name="Chaturvedi A."/>
        </authorList>
    </citation>
    <scope>NUCLEOTIDE SEQUENCE</scope>
    <source>
        <strain evidence="3">CHB12</strain>
    </source>
</reference>
<accession>A0A915YP17</accession>
<dbReference type="PROSITE" id="PS50157">
    <property type="entry name" value="ZINC_FINGER_C2H2_2"/>
    <property type="match status" value="1"/>
</dbReference>
<gene>
    <name evidence="3" type="ORF">CHRIB12_LOCUS966</name>
</gene>
<evidence type="ECO:0000256" key="1">
    <source>
        <dbReference type="PROSITE-ProRule" id="PRU00042"/>
    </source>
</evidence>
<evidence type="ECO:0000259" key="2">
    <source>
        <dbReference type="PROSITE" id="PS50157"/>
    </source>
</evidence>
<dbReference type="EMBL" id="CAGKOT010000001">
    <property type="protein sequence ID" value="CAB5302521.1"/>
    <property type="molecule type" value="Genomic_DNA"/>
</dbReference>
<dbReference type="GO" id="GO:0008270">
    <property type="term" value="F:zinc ion binding"/>
    <property type="evidence" value="ECO:0007669"/>
    <property type="project" value="UniProtKB-KW"/>
</dbReference>
<feature type="domain" description="C2H2-type" evidence="2">
    <location>
        <begin position="2"/>
        <end position="31"/>
    </location>
</feature>
<dbReference type="InterPro" id="IPR013087">
    <property type="entry name" value="Znf_C2H2_type"/>
</dbReference>
<proteinExistence type="predicted"/>
<keyword evidence="1" id="KW-0862">Zinc</keyword>
<organism evidence="3 4">
    <name type="scientific">Rhizophagus irregularis</name>
    <dbReference type="NCBI Taxonomy" id="588596"/>
    <lineage>
        <taxon>Eukaryota</taxon>
        <taxon>Fungi</taxon>
        <taxon>Fungi incertae sedis</taxon>
        <taxon>Mucoromycota</taxon>
        <taxon>Glomeromycotina</taxon>
        <taxon>Glomeromycetes</taxon>
        <taxon>Glomerales</taxon>
        <taxon>Glomeraceae</taxon>
        <taxon>Rhizophagus</taxon>
    </lineage>
</organism>
<protein>
    <recommendedName>
        <fullName evidence="2">C2H2-type domain-containing protein</fullName>
    </recommendedName>
</protein>
<comment type="caution">
    <text evidence="3">The sequence shown here is derived from an EMBL/GenBank/DDBJ whole genome shotgun (WGS) entry which is preliminary data.</text>
</comment>
<evidence type="ECO:0000313" key="3">
    <source>
        <dbReference type="EMBL" id="CAB5302521.1"/>
    </source>
</evidence>
<sequence>MFNCPYQNCKRTFSRHAALREHTKSHKGQAYWEILNSVLEDSCIEKVECSRELVITDNVDEREYNVDNDHNVDDDNNAIMEIVNEDVVNENIADESVVDKSVIDENIMDRGIMNESDSDTDFETSETIIDIEEEPVYDHIHNYTLYTPEQTDKISLIDTSWK</sequence>